<evidence type="ECO:0000313" key="2">
    <source>
        <dbReference type="Proteomes" id="UP000263486"/>
    </source>
</evidence>
<comment type="caution">
    <text evidence="1">The sequence shown here is derived from an EMBL/GenBank/DDBJ whole genome shotgun (WGS) entry which is preliminary data.</text>
</comment>
<accession>A0ABX9KHV9</accession>
<gene>
    <name evidence="1" type="ORF">DYH56_05940</name>
</gene>
<protein>
    <submittedName>
        <fullName evidence="1">ATP-binding protein</fullName>
    </submittedName>
</protein>
<dbReference type="GO" id="GO:0005524">
    <property type="term" value="F:ATP binding"/>
    <property type="evidence" value="ECO:0007669"/>
    <property type="project" value="UniProtKB-KW"/>
</dbReference>
<dbReference type="Proteomes" id="UP000263486">
    <property type="component" value="Unassembled WGS sequence"/>
</dbReference>
<proteinExistence type="predicted"/>
<name>A0ABX9KHV9_9FUSO</name>
<dbReference type="SUPFAM" id="SSF52540">
    <property type="entry name" value="P-loop containing nucleoside triphosphate hydrolases"/>
    <property type="match status" value="1"/>
</dbReference>
<keyword evidence="1" id="KW-0547">Nucleotide-binding</keyword>
<organism evidence="1 2">
    <name type="scientific">Psychrilyobacter piezotolerans</name>
    <dbReference type="NCBI Taxonomy" id="2293438"/>
    <lineage>
        <taxon>Bacteria</taxon>
        <taxon>Fusobacteriati</taxon>
        <taxon>Fusobacteriota</taxon>
        <taxon>Fusobacteriia</taxon>
        <taxon>Fusobacteriales</taxon>
        <taxon>Fusobacteriaceae</taxon>
        <taxon>Psychrilyobacter</taxon>
    </lineage>
</organism>
<sequence length="342" mass="41224">MELLYLWVEKYKTIENQGFNFSPRYCFEFNEGNLTKEERDHLENFFEENIVNITGIFGGNGSGKSTLLEILSTIKNNREAEFNYKYFYIYKDNEKIKLIDSKGIVKEKSEEIQISDKRDFKVKIVHYSDDIDNYNSYFYTNYYNLQSGYLLNRREGVTNYPFVKYSFEDFKKQIDFLSNYRDLIRELPYDDYITSLESIKKINLEISEYNYEKEIHLEDTRIVEKKMEIYDKYIMTIGNLNNASDIKENFFWQRTIKNYWGLLIGAVTEDIYSNRFNEIEIENFKEGTNSLFEWLDNFLKKIKDQVIEYEKKMNNPDSIKFYSSTKSEDVINYFNKLIILIN</sequence>
<dbReference type="RefSeq" id="WP_114641950.1">
    <property type="nucleotide sequence ID" value="NZ_JAACIO010000008.1"/>
</dbReference>
<dbReference type="CDD" id="cd00267">
    <property type="entry name" value="ABC_ATPase"/>
    <property type="match status" value="1"/>
</dbReference>
<dbReference type="InterPro" id="IPR027417">
    <property type="entry name" value="P-loop_NTPase"/>
</dbReference>
<keyword evidence="2" id="KW-1185">Reference proteome</keyword>
<reference evidence="1 2" key="1">
    <citation type="submission" date="2018-08" db="EMBL/GenBank/DDBJ databases">
        <title>Draft genome sequence of Psychrilyobacter sp. strain SD5 isolated from Black Sea water.</title>
        <authorList>
            <person name="Yadav S."/>
            <person name="Villanueva L."/>
            <person name="Damste J.S.S."/>
        </authorList>
    </citation>
    <scope>NUCLEOTIDE SEQUENCE [LARGE SCALE GENOMIC DNA]</scope>
    <source>
        <strain evidence="1 2">SD5</strain>
    </source>
</reference>
<keyword evidence="1" id="KW-0067">ATP-binding</keyword>
<evidence type="ECO:0000313" key="1">
    <source>
        <dbReference type="EMBL" id="REI41682.1"/>
    </source>
</evidence>
<dbReference type="EMBL" id="QUAJ01000008">
    <property type="protein sequence ID" value="REI41682.1"/>
    <property type="molecule type" value="Genomic_DNA"/>
</dbReference>